<evidence type="ECO:0000313" key="2">
    <source>
        <dbReference type="EMBL" id="KAF0025251.1"/>
    </source>
</evidence>
<accession>A0A6A4S232</accession>
<gene>
    <name evidence="2" type="ORF">F2P81_022132</name>
</gene>
<feature type="compositionally biased region" description="Basic and acidic residues" evidence="1">
    <location>
        <begin position="25"/>
        <end position="37"/>
    </location>
</feature>
<dbReference type="Proteomes" id="UP000438429">
    <property type="component" value="Unassembled WGS sequence"/>
</dbReference>
<evidence type="ECO:0000313" key="3">
    <source>
        <dbReference type="Proteomes" id="UP000438429"/>
    </source>
</evidence>
<evidence type="ECO:0000256" key="1">
    <source>
        <dbReference type="SAM" id="MobiDB-lite"/>
    </source>
</evidence>
<comment type="caution">
    <text evidence="2">The sequence shown here is derived from an EMBL/GenBank/DDBJ whole genome shotgun (WGS) entry which is preliminary data.</text>
</comment>
<organism evidence="2 3">
    <name type="scientific">Scophthalmus maximus</name>
    <name type="common">Turbot</name>
    <name type="synonym">Psetta maxima</name>
    <dbReference type="NCBI Taxonomy" id="52904"/>
    <lineage>
        <taxon>Eukaryota</taxon>
        <taxon>Metazoa</taxon>
        <taxon>Chordata</taxon>
        <taxon>Craniata</taxon>
        <taxon>Vertebrata</taxon>
        <taxon>Euteleostomi</taxon>
        <taxon>Actinopterygii</taxon>
        <taxon>Neopterygii</taxon>
        <taxon>Teleostei</taxon>
        <taxon>Neoteleostei</taxon>
        <taxon>Acanthomorphata</taxon>
        <taxon>Carangaria</taxon>
        <taxon>Pleuronectiformes</taxon>
        <taxon>Pleuronectoidei</taxon>
        <taxon>Scophthalmidae</taxon>
        <taxon>Scophthalmus</taxon>
    </lineage>
</organism>
<sequence length="182" mass="20444">MPGCVRAGPLWRSGVISAASRGHKRQVESSRTAERGGARSRFSSLRGPPAAPMGAMRNTRISIIALQTIKTRINKMGGPVKWNITEWDVRAAQRVRAGWQQHRAGWVPDPSDVGGAEPRFFPVYRFIYSTRIGPDYITSDSEVRRSELMYSCRMTFPPCCCVFTYDYCSLPPSTLLISYKSY</sequence>
<name>A0A6A4S232_SCOMX</name>
<protein>
    <submittedName>
        <fullName evidence="2">Uncharacterized protein</fullName>
    </submittedName>
</protein>
<feature type="region of interest" description="Disordered" evidence="1">
    <location>
        <begin position="21"/>
        <end position="51"/>
    </location>
</feature>
<reference evidence="2 3" key="1">
    <citation type="submission" date="2019-06" db="EMBL/GenBank/DDBJ databases">
        <title>Draft genomes of female and male turbot (Scophthalmus maximus).</title>
        <authorList>
            <person name="Xu H."/>
            <person name="Xu X.-W."/>
            <person name="Shao C."/>
            <person name="Chen S."/>
        </authorList>
    </citation>
    <scope>NUCLEOTIDE SEQUENCE [LARGE SCALE GENOMIC DNA]</scope>
    <source>
        <strain evidence="2">Ysfricsl-2016a</strain>
        <tissue evidence="2">Blood</tissue>
    </source>
</reference>
<proteinExistence type="predicted"/>
<dbReference type="AlphaFoldDB" id="A0A6A4S232"/>
<dbReference type="EMBL" id="VEVO01000020">
    <property type="protein sequence ID" value="KAF0025251.1"/>
    <property type="molecule type" value="Genomic_DNA"/>
</dbReference>